<dbReference type="RefSeq" id="WP_018385028.1">
    <property type="nucleotide sequence ID" value="NZ_LLZU01000013.1"/>
</dbReference>
<protein>
    <recommendedName>
        <fullName evidence="4">Nucleopolyhedrovirus P10 family protein</fullName>
    </recommendedName>
</protein>
<organism evidence="2 3">
    <name type="scientific">Wenjunlia vitaminophila</name>
    <name type="common">Streptomyces vitaminophilus</name>
    <dbReference type="NCBI Taxonomy" id="76728"/>
    <lineage>
        <taxon>Bacteria</taxon>
        <taxon>Bacillati</taxon>
        <taxon>Actinomycetota</taxon>
        <taxon>Actinomycetes</taxon>
        <taxon>Kitasatosporales</taxon>
        <taxon>Streptomycetaceae</taxon>
        <taxon>Wenjunlia</taxon>
    </lineage>
</organism>
<dbReference type="EMBL" id="LLZU01000013">
    <property type="protein sequence ID" value="KRV49297.1"/>
    <property type="molecule type" value="Genomic_DNA"/>
</dbReference>
<evidence type="ECO:0008006" key="4">
    <source>
        <dbReference type="Google" id="ProtNLM"/>
    </source>
</evidence>
<reference evidence="2 3" key="1">
    <citation type="submission" date="2015-10" db="EMBL/GenBank/DDBJ databases">
        <title>Draft genome sequence of pyrrolomycin-producing Streptomyces vitaminophilus.</title>
        <authorList>
            <person name="Graham D.E."/>
            <person name="Mahan K.M."/>
            <person name="Klingeman D.M."/>
            <person name="Hettich R.L."/>
            <person name="Parry R.J."/>
        </authorList>
    </citation>
    <scope>NUCLEOTIDE SEQUENCE [LARGE SCALE GENOMIC DNA]</scope>
    <source>
        <strain evidence="2 3">ATCC 31673</strain>
    </source>
</reference>
<keyword evidence="3" id="KW-1185">Reference proteome</keyword>
<evidence type="ECO:0000256" key="1">
    <source>
        <dbReference type="SAM" id="MobiDB-lite"/>
    </source>
</evidence>
<dbReference type="Proteomes" id="UP000050867">
    <property type="component" value="Unassembled WGS sequence"/>
</dbReference>
<feature type="compositionally biased region" description="Low complexity" evidence="1">
    <location>
        <begin position="151"/>
        <end position="173"/>
    </location>
</feature>
<evidence type="ECO:0000313" key="2">
    <source>
        <dbReference type="EMBL" id="KRV49297.1"/>
    </source>
</evidence>
<proteinExistence type="predicted"/>
<name>A0A0T6LTQ5_WENVI</name>
<dbReference type="AlphaFoldDB" id="A0A0T6LTQ5"/>
<gene>
    <name evidence="2" type="ORF">AQ490_03645</name>
</gene>
<accession>A0A0T6LTQ5</accession>
<comment type="caution">
    <text evidence="2">The sequence shown here is derived from an EMBL/GenBank/DDBJ whole genome shotgun (WGS) entry which is preliminary data.</text>
</comment>
<sequence>MSEQPGPKPNGATGGLTAAVRYQVGLGQFLPLGEAGDDAWIAEAAAASLLRAAGEAVDGVWVTRMRVRPDDGGGPPPSAAPVPAGAAPRVPLRVCVDLEVALDALHRSSLPDLTDQVRLALLRGADTWVGLRVSAVDLSVVNLRDRPSPGDPHGAPGTPDGDGPADGDTAGAALVGRGDEGPGPGPEGRAARAALAVPGVAGLDAGLGGLLPGRVPGVRIEDDGVLVHLRVAPGHRPLDVARAVRGPVAAAVPDGDAHPGRVPVTVVVTGVREPDTGAGGSGTGGTSTG</sequence>
<feature type="region of interest" description="Disordered" evidence="1">
    <location>
        <begin position="143"/>
        <end position="190"/>
    </location>
</feature>
<evidence type="ECO:0000313" key="3">
    <source>
        <dbReference type="Proteomes" id="UP000050867"/>
    </source>
</evidence>
<dbReference type="STRING" id="76728.AQ490_03645"/>